<gene>
    <name evidence="1" type="ORF">PV399_43980</name>
    <name evidence="2" type="ORF">PV666_18780</name>
</gene>
<organism evidence="1 4">
    <name type="scientific">Streptomyces acidiscabies</name>
    <dbReference type="NCBI Taxonomy" id="42234"/>
    <lineage>
        <taxon>Bacteria</taxon>
        <taxon>Bacillati</taxon>
        <taxon>Actinomycetota</taxon>
        <taxon>Actinomycetes</taxon>
        <taxon>Kitasatosporales</taxon>
        <taxon>Streptomycetaceae</taxon>
        <taxon>Streptomyces</taxon>
    </lineage>
</organism>
<keyword evidence="3" id="KW-1185">Reference proteome</keyword>
<dbReference type="InterPro" id="IPR010982">
    <property type="entry name" value="Lambda_DNA-bd_dom_sf"/>
</dbReference>
<dbReference type="AlphaFoldDB" id="A0AAP6BKR9"/>
<dbReference type="Proteomes" id="UP001272987">
    <property type="component" value="Unassembled WGS sequence"/>
</dbReference>
<dbReference type="RefSeq" id="WP_010353379.1">
    <property type="nucleotide sequence ID" value="NZ_JAGJBY010000001.1"/>
</dbReference>
<dbReference type="Gene3D" id="1.10.260.40">
    <property type="entry name" value="lambda repressor-like DNA-binding domains"/>
    <property type="match status" value="1"/>
</dbReference>
<evidence type="ECO:0000313" key="4">
    <source>
        <dbReference type="Proteomes" id="UP001282288"/>
    </source>
</evidence>
<dbReference type="EMBL" id="JARAWC010000063">
    <property type="protein sequence ID" value="MDX2966614.1"/>
    <property type="molecule type" value="Genomic_DNA"/>
</dbReference>
<dbReference type="EMBL" id="JARAWP010000010">
    <property type="protein sequence ID" value="MDX3019924.1"/>
    <property type="molecule type" value="Genomic_DNA"/>
</dbReference>
<reference evidence="1 3" key="1">
    <citation type="journal article" date="2023" name="Microb. Genom.">
        <title>Mesoterricola silvestris gen. nov., sp. nov., Mesoterricola sediminis sp. nov., Geothrix oryzae sp. nov., Geothrix edaphica sp. nov., Geothrix rubra sp. nov., and Geothrix limicola sp. nov., six novel members of Acidobacteriota isolated from soils.</title>
        <authorList>
            <person name="Weisberg A.J."/>
            <person name="Pearce E."/>
            <person name="Kramer C.G."/>
            <person name="Chang J.H."/>
            <person name="Clarke C.R."/>
        </authorList>
    </citation>
    <scope>NUCLEOTIDE SEQUENCE</scope>
    <source>
        <strain evidence="2 3">NB05-1H</strain>
        <strain evidence="1">NRRL_B-16521</strain>
    </source>
</reference>
<dbReference type="GeneID" id="69804754"/>
<evidence type="ECO:0000313" key="1">
    <source>
        <dbReference type="EMBL" id="MDX2966614.1"/>
    </source>
</evidence>
<evidence type="ECO:0000313" key="3">
    <source>
        <dbReference type="Proteomes" id="UP001272987"/>
    </source>
</evidence>
<dbReference type="GO" id="GO:0003677">
    <property type="term" value="F:DNA binding"/>
    <property type="evidence" value="ECO:0007669"/>
    <property type="project" value="InterPro"/>
</dbReference>
<proteinExistence type="predicted"/>
<accession>A0AAP6BKR9</accession>
<protein>
    <submittedName>
        <fullName evidence="1">XRE family transcriptional regulator</fullName>
    </submittedName>
</protein>
<evidence type="ECO:0000313" key="2">
    <source>
        <dbReference type="EMBL" id="MDX3019924.1"/>
    </source>
</evidence>
<sequence length="124" mass="13711">MSDQGEGETFAEALAALKAEYDVSDSEIARRLEKQGLKLSAAAVNHWSLGKRVPRSDAIRALSAAFPKFSELRLFAATGKRPPAPLSPDRREAMLKEMDRLTEEQQKMLLIQARALGDSNEQNV</sequence>
<dbReference type="Proteomes" id="UP001282288">
    <property type="component" value="Unassembled WGS sequence"/>
</dbReference>
<comment type="caution">
    <text evidence="1">The sequence shown here is derived from an EMBL/GenBank/DDBJ whole genome shotgun (WGS) entry which is preliminary data.</text>
</comment>
<name>A0AAP6BKR9_9ACTN</name>